<sequence length="392" mass="44723">MSDTAALDQKFQELNNTTNTEEPSYASKVISFVTQTLILCLAIIIYYGFSGALLYSCKLAQSNILPTEIKCEPYTEYKPTIQEKQTNIFTDTFINPQNSMKLNFPHDKFNLSNKLLDMFRDYKNEPESNFLANYFISIAEALIQFFYLCMNFTLNMMNQLPEAVIVVFGIPIVSIISTIILIISNFYILFLWFANMKWFFKSNENNKHGAPKWEDVPLISFNFFIACCLVVTFLIIFFIAFGFFPFITSILSLYCGLSCLSYKSVLNGNNAGVFTVIQDVFKYYKVTIMFVFSVIVVSTAFAKLGPIPGIFSLITLGLIYFGLLGLSIYKPINKDHLSSITDYEQAIKKCNTSYIEKSKSWLEIIGLRGGGKNITKQLKDIHKKFIKSNSHM</sequence>
<name>A0A6C0ASL0_9ZZZZ</name>
<feature type="transmembrane region" description="Helical" evidence="1">
    <location>
        <begin position="29"/>
        <end position="49"/>
    </location>
</feature>
<keyword evidence="1" id="KW-0472">Membrane</keyword>
<feature type="transmembrane region" description="Helical" evidence="1">
    <location>
        <begin position="310"/>
        <end position="329"/>
    </location>
</feature>
<accession>A0A6C0ASL0</accession>
<reference evidence="2" key="1">
    <citation type="journal article" date="2020" name="Nature">
        <title>Giant virus diversity and host interactions through global metagenomics.</title>
        <authorList>
            <person name="Schulz F."/>
            <person name="Roux S."/>
            <person name="Paez-Espino D."/>
            <person name="Jungbluth S."/>
            <person name="Walsh D.A."/>
            <person name="Denef V.J."/>
            <person name="McMahon K.D."/>
            <person name="Konstantinidis K.T."/>
            <person name="Eloe-Fadrosh E.A."/>
            <person name="Kyrpides N.C."/>
            <person name="Woyke T."/>
        </authorList>
    </citation>
    <scope>NUCLEOTIDE SEQUENCE</scope>
    <source>
        <strain evidence="2">GVMAG-S-1101165-79</strain>
    </source>
</reference>
<evidence type="ECO:0000256" key="1">
    <source>
        <dbReference type="SAM" id="Phobius"/>
    </source>
</evidence>
<dbReference type="AlphaFoldDB" id="A0A6C0ASL0"/>
<evidence type="ECO:0008006" key="3">
    <source>
        <dbReference type="Google" id="ProtNLM"/>
    </source>
</evidence>
<feature type="transmembrane region" description="Helical" evidence="1">
    <location>
        <begin position="216"/>
        <end position="237"/>
    </location>
</feature>
<proteinExistence type="predicted"/>
<keyword evidence="1" id="KW-0812">Transmembrane</keyword>
<feature type="transmembrane region" description="Helical" evidence="1">
    <location>
        <begin position="165"/>
        <end position="195"/>
    </location>
</feature>
<protein>
    <recommendedName>
        <fullName evidence="3">Transmembrane protein</fullName>
    </recommendedName>
</protein>
<organism evidence="2">
    <name type="scientific">viral metagenome</name>
    <dbReference type="NCBI Taxonomy" id="1070528"/>
    <lineage>
        <taxon>unclassified sequences</taxon>
        <taxon>metagenomes</taxon>
        <taxon>organismal metagenomes</taxon>
    </lineage>
</organism>
<feature type="transmembrane region" description="Helical" evidence="1">
    <location>
        <begin position="243"/>
        <end position="262"/>
    </location>
</feature>
<feature type="transmembrane region" description="Helical" evidence="1">
    <location>
        <begin position="283"/>
        <end position="304"/>
    </location>
</feature>
<keyword evidence="1" id="KW-1133">Transmembrane helix</keyword>
<dbReference type="EMBL" id="MN740764">
    <property type="protein sequence ID" value="QHS82281.1"/>
    <property type="molecule type" value="Genomic_DNA"/>
</dbReference>
<evidence type="ECO:0000313" key="2">
    <source>
        <dbReference type="EMBL" id="QHS82281.1"/>
    </source>
</evidence>
<feature type="transmembrane region" description="Helical" evidence="1">
    <location>
        <begin position="130"/>
        <end position="153"/>
    </location>
</feature>